<evidence type="ECO:0000313" key="3">
    <source>
        <dbReference type="Proteomes" id="UP000280346"/>
    </source>
</evidence>
<dbReference type="Proteomes" id="UP000280346">
    <property type="component" value="Unassembled WGS sequence"/>
</dbReference>
<protein>
    <submittedName>
        <fullName evidence="2">Uncharacterized protein</fullName>
    </submittedName>
</protein>
<evidence type="ECO:0000313" key="2">
    <source>
        <dbReference type="EMBL" id="RUQ63056.1"/>
    </source>
</evidence>
<dbReference type="AlphaFoldDB" id="A0A433J0N8"/>
<dbReference type="RefSeq" id="WP_127004169.1">
    <property type="nucleotide sequence ID" value="NZ_JBNPXW010000025.1"/>
</dbReference>
<sequence>MQNVSGSCEKLVEAPSHPLQPAEKQQFPSGARPLSSTGRVFDRLGRRLPADHPVWHLVSLPAERTVAGLAVKIFPLISNQTVMDKRLP</sequence>
<evidence type="ECO:0000256" key="1">
    <source>
        <dbReference type="SAM" id="MobiDB-lite"/>
    </source>
</evidence>
<name>A0A433J0N8_9PROT</name>
<reference evidence="2 3" key="1">
    <citation type="submission" date="2018-12" db="EMBL/GenBank/DDBJ databases">
        <authorList>
            <person name="Yang Y."/>
        </authorList>
    </citation>
    <scope>NUCLEOTIDE SEQUENCE [LARGE SCALE GENOMIC DNA]</scope>
    <source>
        <strain evidence="2 3">GSF71</strain>
    </source>
</reference>
<feature type="region of interest" description="Disordered" evidence="1">
    <location>
        <begin position="1"/>
        <end position="36"/>
    </location>
</feature>
<gene>
    <name evidence="2" type="ORF">EJ913_27980</name>
</gene>
<comment type="caution">
    <text evidence="2">The sequence shown here is derived from an EMBL/GenBank/DDBJ whole genome shotgun (WGS) entry which is preliminary data.</text>
</comment>
<proteinExistence type="predicted"/>
<accession>A0A433J0N8</accession>
<dbReference type="EMBL" id="RZIJ01000035">
    <property type="protein sequence ID" value="RUQ63056.1"/>
    <property type="molecule type" value="Genomic_DNA"/>
</dbReference>
<keyword evidence="3" id="KW-1185">Reference proteome</keyword>
<organism evidence="2 3">
    <name type="scientific">Azospirillum doebereinerae</name>
    <dbReference type="NCBI Taxonomy" id="92933"/>
    <lineage>
        <taxon>Bacteria</taxon>
        <taxon>Pseudomonadati</taxon>
        <taxon>Pseudomonadota</taxon>
        <taxon>Alphaproteobacteria</taxon>
        <taxon>Rhodospirillales</taxon>
        <taxon>Azospirillaceae</taxon>
        <taxon>Azospirillum</taxon>
    </lineage>
</organism>